<dbReference type="GO" id="GO:0005829">
    <property type="term" value="C:cytosol"/>
    <property type="evidence" value="ECO:0007669"/>
    <property type="project" value="TreeGrafter"/>
</dbReference>
<evidence type="ECO:0000256" key="1">
    <source>
        <dbReference type="ARBA" id="ARBA00043985"/>
    </source>
</evidence>
<evidence type="ECO:0000313" key="3">
    <source>
        <dbReference type="EMBL" id="RQW63425.1"/>
    </source>
</evidence>
<dbReference type="NCBIfam" id="TIGR02977">
    <property type="entry name" value="phageshock_pspA"/>
    <property type="match status" value="1"/>
</dbReference>
<dbReference type="RefSeq" id="WP_124936889.1">
    <property type="nucleotide sequence ID" value="NZ_RJVQ01000003.1"/>
</dbReference>
<gene>
    <name evidence="3" type="primary">pspA</name>
    <name evidence="3" type="ORF">EES38_09250</name>
</gene>
<proteinExistence type="inferred from homology"/>
<evidence type="ECO:0000313" key="4">
    <source>
        <dbReference type="Proteomes" id="UP000281112"/>
    </source>
</evidence>
<feature type="coiled-coil region" evidence="2">
    <location>
        <begin position="47"/>
        <end position="135"/>
    </location>
</feature>
<protein>
    <submittedName>
        <fullName evidence="3">Phage shock protein PspA</fullName>
    </submittedName>
</protein>
<organism evidence="3 4">
    <name type="scientific">Vibrio viridaestus</name>
    <dbReference type="NCBI Taxonomy" id="2487322"/>
    <lineage>
        <taxon>Bacteria</taxon>
        <taxon>Pseudomonadati</taxon>
        <taxon>Pseudomonadota</taxon>
        <taxon>Gammaproteobacteria</taxon>
        <taxon>Vibrionales</taxon>
        <taxon>Vibrionaceae</taxon>
        <taxon>Vibrio</taxon>
    </lineage>
</organism>
<dbReference type="Proteomes" id="UP000281112">
    <property type="component" value="Unassembled WGS sequence"/>
</dbReference>
<dbReference type="OrthoDB" id="9779630at2"/>
<dbReference type="PANTHER" id="PTHR31088">
    <property type="entry name" value="MEMBRANE-ASSOCIATED PROTEIN VIPP1, CHLOROPLASTIC"/>
    <property type="match status" value="1"/>
</dbReference>
<dbReference type="InterPro" id="IPR007157">
    <property type="entry name" value="PspA_VIPP1"/>
</dbReference>
<dbReference type="EMBL" id="RJVQ01000003">
    <property type="protein sequence ID" value="RQW63425.1"/>
    <property type="molecule type" value="Genomic_DNA"/>
</dbReference>
<evidence type="ECO:0000256" key="2">
    <source>
        <dbReference type="SAM" id="Coils"/>
    </source>
</evidence>
<sequence>MGIFSRFADIVNSNISALLDKAEDPEKMIKLIIQEMEDTLVEVRSDSAKAIADKKELSRKIVSLEEQADDWANKASLALSKEREDLARAALIEKQKLLDIIKELKNEATLVEDTIEKLTGEVSKLEAKIIETRAKQQALLIRNSAAGGRRNIQKHLYRSQTDETMAKFDQFSRKIDELDAEADLYAQSNSKRSLHDEFAELQAQDEIEKELAELKQKMNKGAGDKE</sequence>
<comment type="similarity">
    <text evidence="1">Belongs to the PspA/Vipp/IM30 family.</text>
</comment>
<dbReference type="AlphaFoldDB" id="A0A3N9TIQ5"/>
<keyword evidence="2" id="KW-0175">Coiled coil</keyword>
<dbReference type="PANTHER" id="PTHR31088:SF6">
    <property type="entry name" value="PHAGE SHOCK PROTEIN A"/>
    <property type="match status" value="1"/>
</dbReference>
<accession>A0A3N9TIQ5</accession>
<reference evidence="3 4" key="1">
    <citation type="submission" date="2018-11" db="EMBL/GenBank/DDBJ databases">
        <title>Vibrio LJC006 sp. nov., isolated from seawater during the bloom of the enteromorpha.</title>
        <authorList>
            <person name="Liang J."/>
        </authorList>
    </citation>
    <scope>NUCLEOTIDE SEQUENCE [LARGE SCALE GENOMIC DNA]</scope>
    <source>
        <strain evidence="3 4">LJC006</strain>
    </source>
</reference>
<name>A0A3N9TIQ5_9VIBR</name>
<dbReference type="InterPro" id="IPR014319">
    <property type="entry name" value="Phageshock_PspA"/>
</dbReference>
<comment type="caution">
    <text evidence="3">The sequence shown here is derived from an EMBL/GenBank/DDBJ whole genome shotgun (WGS) entry which is preliminary data.</text>
</comment>
<keyword evidence="4" id="KW-1185">Reference proteome</keyword>
<dbReference type="Pfam" id="PF04012">
    <property type="entry name" value="PspA_IM30"/>
    <property type="match status" value="1"/>
</dbReference>
<dbReference type="GO" id="GO:0009271">
    <property type="term" value="P:phage shock"/>
    <property type="evidence" value="ECO:0007669"/>
    <property type="project" value="TreeGrafter"/>
</dbReference>